<gene>
    <name evidence="6" type="ORF">DILT_LOCUS19569</name>
</gene>
<keyword evidence="2" id="KW-0493">Microtubule</keyword>
<evidence type="ECO:0000256" key="3">
    <source>
        <dbReference type="ARBA" id="ARBA00022741"/>
    </source>
</evidence>
<accession>A0A3P7PQG6</accession>
<dbReference type="PANTHER" id="PTHR11588">
    <property type="entry name" value="TUBULIN"/>
    <property type="match status" value="1"/>
</dbReference>
<reference evidence="6 7" key="1">
    <citation type="submission" date="2018-11" db="EMBL/GenBank/DDBJ databases">
        <authorList>
            <consortium name="Pathogen Informatics"/>
        </authorList>
    </citation>
    <scope>NUCLEOTIDE SEQUENCE [LARGE SCALE GENOMIC DNA]</scope>
</reference>
<dbReference type="AlphaFoldDB" id="A0A3P7PQG6"/>
<proteinExistence type="inferred from homology"/>
<dbReference type="GO" id="GO:0005525">
    <property type="term" value="F:GTP binding"/>
    <property type="evidence" value="ECO:0007669"/>
    <property type="project" value="UniProtKB-KW"/>
</dbReference>
<dbReference type="InterPro" id="IPR036525">
    <property type="entry name" value="Tubulin/FtsZ_GTPase_sf"/>
</dbReference>
<dbReference type="InterPro" id="IPR000217">
    <property type="entry name" value="Tubulin"/>
</dbReference>
<dbReference type="GO" id="GO:0007017">
    <property type="term" value="P:microtubule-based process"/>
    <property type="evidence" value="ECO:0007669"/>
    <property type="project" value="InterPro"/>
</dbReference>
<dbReference type="EMBL" id="UYRU01115817">
    <property type="protein sequence ID" value="VDN45301.1"/>
    <property type="molecule type" value="Genomic_DNA"/>
</dbReference>
<evidence type="ECO:0000256" key="4">
    <source>
        <dbReference type="ARBA" id="ARBA00023134"/>
    </source>
</evidence>
<evidence type="ECO:0000313" key="7">
    <source>
        <dbReference type="Proteomes" id="UP000281553"/>
    </source>
</evidence>
<sequence>MGQCGTQISQALWELISVEHGIGPDGMLVDPVVQTEDDTAASNVLFTHTQKDRFVPRAAIVDSEPTVVGEWQSKCTVTPRISVCICYSMFYINIIDLYILT</sequence>
<evidence type="ECO:0000256" key="1">
    <source>
        <dbReference type="ARBA" id="ARBA00009636"/>
    </source>
</evidence>
<dbReference type="Proteomes" id="UP000281553">
    <property type="component" value="Unassembled WGS sequence"/>
</dbReference>
<dbReference type="Pfam" id="PF00091">
    <property type="entry name" value="Tubulin"/>
    <property type="match status" value="1"/>
</dbReference>
<keyword evidence="7" id="KW-1185">Reference proteome</keyword>
<organism evidence="6 7">
    <name type="scientific">Dibothriocephalus latus</name>
    <name type="common">Fish tapeworm</name>
    <name type="synonym">Diphyllobothrium latum</name>
    <dbReference type="NCBI Taxonomy" id="60516"/>
    <lineage>
        <taxon>Eukaryota</taxon>
        <taxon>Metazoa</taxon>
        <taxon>Spiralia</taxon>
        <taxon>Lophotrochozoa</taxon>
        <taxon>Platyhelminthes</taxon>
        <taxon>Cestoda</taxon>
        <taxon>Eucestoda</taxon>
        <taxon>Diphyllobothriidea</taxon>
        <taxon>Diphyllobothriidae</taxon>
        <taxon>Dibothriocephalus</taxon>
    </lineage>
</organism>
<comment type="similarity">
    <text evidence="1">Belongs to the tubulin family.</text>
</comment>
<dbReference type="Gene3D" id="3.40.50.1440">
    <property type="entry name" value="Tubulin/FtsZ, GTPase domain"/>
    <property type="match status" value="1"/>
</dbReference>
<dbReference type="GO" id="GO:0005874">
    <property type="term" value="C:microtubule"/>
    <property type="evidence" value="ECO:0007669"/>
    <property type="project" value="UniProtKB-KW"/>
</dbReference>
<evidence type="ECO:0000259" key="5">
    <source>
        <dbReference type="Pfam" id="PF00091"/>
    </source>
</evidence>
<name>A0A3P7PQG6_DIBLA</name>
<dbReference type="InterPro" id="IPR003008">
    <property type="entry name" value="Tubulin_FtsZ_GTPase"/>
</dbReference>
<protein>
    <recommendedName>
        <fullName evidence="5">Tubulin/FtsZ GTPase domain-containing protein</fullName>
    </recommendedName>
</protein>
<keyword evidence="3" id="KW-0547">Nucleotide-binding</keyword>
<evidence type="ECO:0000256" key="2">
    <source>
        <dbReference type="ARBA" id="ARBA00022701"/>
    </source>
</evidence>
<dbReference type="PRINTS" id="PR01161">
    <property type="entry name" value="TUBULIN"/>
</dbReference>
<keyword evidence="4" id="KW-0342">GTP-binding</keyword>
<feature type="domain" description="Tubulin/FtsZ GTPase" evidence="5">
    <location>
        <begin position="1"/>
        <end position="74"/>
    </location>
</feature>
<evidence type="ECO:0000313" key="6">
    <source>
        <dbReference type="EMBL" id="VDN45301.1"/>
    </source>
</evidence>
<dbReference type="OrthoDB" id="1662883at2759"/>
<dbReference type="SUPFAM" id="SSF52490">
    <property type="entry name" value="Tubulin nucleotide-binding domain-like"/>
    <property type="match status" value="1"/>
</dbReference>